<organism evidence="3 4">
    <name type="scientific">Desulfitobacterium metallireducens DSM 15288</name>
    <dbReference type="NCBI Taxonomy" id="871968"/>
    <lineage>
        <taxon>Bacteria</taxon>
        <taxon>Bacillati</taxon>
        <taxon>Bacillota</taxon>
        <taxon>Clostridia</taxon>
        <taxon>Eubacteriales</taxon>
        <taxon>Desulfitobacteriaceae</taxon>
        <taxon>Desulfitobacterium</taxon>
    </lineage>
</organism>
<dbReference type="EMBL" id="CP007032">
    <property type="protein sequence ID" value="AHF05736.1"/>
    <property type="molecule type" value="Genomic_DNA"/>
</dbReference>
<dbReference type="OrthoDB" id="9776196at2"/>
<evidence type="ECO:0000256" key="1">
    <source>
        <dbReference type="ARBA" id="ARBA00009108"/>
    </source>
</evidence>
<feature type="coiled-coil region" evidence="2">
    <location>
        <begin position="49"/>
        <end position="76"/>
    </location>
</feature>
<dbReference type="Gene3D" id="3.30.70.1880">
    <property type="entry name" value="Protein of unknown function DUF881"/>
    <property type="match status" value="1"/>
</dbReference>
<dbReference type="HOGENOM" id="CLU_040273_4_0_9"/>
<proteinExistence type="inferred from homology"/>
<evidence type="ECO:0008006" key="5">
    <source>
        <dbReference type="Google" id="ProtNLM"/>
    </source>
</evidence>
<name>W0E9L4_9FIRM</name>
<evidence type="ECO:0000313" key="3">
    <source>
        <dbReference type="EMBL" id="AHF05736.1"/>
    </source>
</evidence>
<dbReference type="PANTHER" id="PTHR37313">
    <property type="entry name" value="UPF0749 PROTEIN RV1825"/>
    <property type="match status" value="1"/>
</dbReference>
<gene>
    <name evidence="3" type="ORF">DESME_00385</name>
</gene>
<dbReference type="eggNOG" id="COG3879">
    <property type="taxonomic scope" value="Bacteria"/>
</dbReference>
<keyword evidence="4" id="KW-1185">Reference proteome</keyword>
<dbReference type="InterPro" id="IPR010273">
    <property type="entry name" value="DUF881"/>
</dbReference>
<keyword evidence="2" id="KW-0175">Coiled coil</keyword>
<dbReference type="STRING" id="871968.DESME_00385"/>
<dbReference type="RefSeq" id="WP_006717567.1">
    <property type="nucleotide sequence ID" value="NZ_CP007032.1"/>
</dbReference>
<dbReference type="PANTHER" id="PTHR37313:SF2">
    <property type="entry name" value="UPF0749 PROTEIN YLXX"/>
    <property type="match status" value="1"/>
</dbReference>
<accession>W0E9L4</accession>
<evidence type="ECO:0000256" key="2">
    <source>
        <dbReference type="SAM" id="Coils"/>
    </source>
</evidence>
<comment type="similarity">
    <text evidence="1">Belongs to the UPF0749 family.</text>
</comment>
<evidence type="ECO:0000313" key="4">
    <source>
        <dbReference type="Proteomes" id="UP000010847"/>
    </source>
</evidence>
<dbReference type="AlphaFoldDB" id="W0E9L4"/>
<dbReference type="Pfam" id="PF05949">
    <property type="entry name" value="DUF881"/>
    <property type="match status" value="1"/>
</dbReference>
<protein>
    <recommendedName>
        <fullName evidence="5">DUF881 domain-containing protein</fullName>
    </recommendedName>
</protein>
<dbReference type="KEGG" id="dmt:DESME_00385"/>
<sequence length="228" mass="24601">MGKKVLTISVTCVSVALGFLIALSIQTQKDVEALDQIQTQRLSSVKNLLTDAQTESLRLKEEHNNLMAQLDEARNQGGTSPALLAQLDQYRMIDGTVAVQGPGIAISIDDRQQDHKTVFPLTTDDLMAIVNILKFAGAEAVSINGQRLVAPTAIVMSGSTKLINQVPITRAEGMPYEILAIGNQDQLVDYFSKLEAQGLKQSGISVSIVRKNVEIPSYKSTYNVGSGS</sequence>
<dbReference type="Proteomes" id="UP000010847">
    <property type="component" value="Chromosome"/>
</dbReference>
<reference evidence="3 4" key="1">
    <citation type="submission" date="2013-12" db="EMBL/GenBank/DDBJ databases">
        <authorList>
            <consortium name="DOE Joint Genome Institute"/>
            <person name="Smidt H."/>
            <person name="Huntemann M."/>
            <person name="Han J."/>
            <person name="Chen A."/>
            <person name="Kyrpides N."/>
            <person name="Mavromatis K."/>
            <person name="Markowitz V."/>
            <person name="Palaniappan K."/>
            <person name="Ivanova N."/>
            <person name="Schaumberg A."/>
            <person name="Pati A."/>
            <person name="Liolios K."/>
            <person name="Nordberg H.P."/>
            <person name="Cantor M.N."/>
            <person name="Hua S.X."/>
            <person name="Woyke T."/>
        </authorList>
    </citation>
    <scope>NUCLEOTIDE SEQUENCE [LARGE SCALE GENOMIC DNA]</scope>
    <source>
        <strain evidence="4">DSM 15288</strain>
    </source>
</reference>